<dbReference type="RefSeq" id="WP_095605970.1">
    <property type="nucleotide sequence ID" value="NZ_NSKE01000004.1"/>
</dbReference>
<proteinExistence type="predicted"/>
<dbReference type="AlphaFoldDB" id="A0A2A2GC48"/>
<comment type="caution">
    <text evidence="1">The sequence shown here is derived from an EMBL/GenBank/DDBJ whole genome shotgun (WGS) entry which is preliminary data.</text>
</comment>
<dbReference type="Proteomes" id="UP000218831">
    <property type="component" value="Unassembled WGS sequence"/>
</dbReference>
<protein>
    <submittedName>
        <fullName evidence="1">Uncharacterized protein</fullName>
    </submittedName>
</protein>
<reference evidence="1 2" key="1">
    <citation type="submission" date="2017-08" db="EMBL/GenBank/DDBJ databases">
        <title>Aliifodinibius alkalisoli sp. nov., isolated from saline alkaline soil.</title>
        <authorList>
            <person name="Liu D."/>
            <person name="Zhang G."/>
        </authorList>
    </citation>
    <scope>NUCLEOTIDE SEQUENCE [LARGE SCALE GENOMIC DNA]</scope>
    <source>
        <strain evidence="1 2">WN023</strain>
    </source>
</reference>
<sequence length="128" mass="13737">MINAIKHIFFFVLIFAVGSAISQQNIAQLGNIGSSESGSKTLCQQLTNGSIANPSGDIDSLFKNVSKSNADDAQPKTITSCNSLLNILPTKNNFSFSPGEQPINIGFYNAVRSSLIFVFQEPDPPRLG</sequence>
<keyword evidence="2" id="KW-1185">Reference proteome</keyword>
<dbReference type="EMBL" id="NSKE01000004">
    <property type="protein sequence ID" value="PAU94429.1"/>
    <property type="molecule type" value="Genomic_DNA"/>
</dbReference>
<evidence type="ECO:0000313" key="1">
    <source>
        <dbReference type="EMBL" id="PAU94429.1"/>
    </source>
</evidence>
<dbReference type="OrthoDB" id="9841433at2"/>
<evidence type="ECO:0000313" key="2">
    <source>
        <dbReference type="Proteomes" id="UP000218831"/>
    </source>
</evidence>
<organism evidence="1 2">
    <name type="scientific">Fodinibius salipaludis</name>
    <dbReference type="NCBI Taxonomy" id="2032627"/>
    <lineage>
        <taxon>Bacteria</taxon>
        <taxon>Pseudomonadati</taxon>
        <taxon>Balneolota</taxon>
        <taxon>Balneolia</taxon>
        <taxon>Balneolales</taxon>
        <taxon>Balneolaceae</taxon>
        <taxon>Fodinibius</taxon>
    </lineage>
</organism>
<gene>
    <name evidence="1" type="ORF">CK503_06405</name>
</gene>
<accession>A0A2A2GC48</accession>
<name>A0A2A2GC48_9BACT</name>